<name>A0A7K0BV78_9ACTN</name>
<evidence type="ECO:0000259" key="4">
    <source>
        <dbReference type="PROSITE" id="PS50043"/>
    </source>
</evidence>
<dbReference type="GO" id="GO:0003677">
    <property type="term" value="F:DNA binding"/>
    <property type="evidence" value="ECO:0007669"/>
    <property type="project" value="UniProtKB-KW"/>
</dbReference>
<comment type="caution">
    <text evidence="5">The sequence shown here is derived from an EMBL/GenBank/DDBJ whole genome shotgun (WGS) entry which is preliminary data.</text>
</comment>
<organism evidence="5 6">
    <name type="scientific">Actinomadura macrotermitis</name>
    <dbReference type="NCBI Taxonomy" id="2585200"/>
    <lineage>
        <taxon>Bacteria</taxon>
        <taxon>Bacillati</taxon>
        <taxon>Actinomycetota</taxon>
        <taxon>Actinomycetes</taxon>
        <taxon>Streptosporangiales</taxon>
        <taxon>Thermomonosporaceae</taxon>
        <taxon>Actinomadura</taxon>
    </lineage>
</organism>
<dbReference type="GO" id="GO:0006355">
    <property type="term" value="P:regulation of DNA-templated transcription"/>
    <property type="evidence" value="ECO:0007669"/>
    <property type="project" value="InterPro"/>
</dbReference>
<evidence type="ECO:0000256" key="2">
    <source>
        <dbReference type="ARBA" id="ARBA00023125"/>
    </source>
</evidence>
<dbReference type="SMART" id="SM00421">
    <property type="entry name" value="HTH_LUXR"/>
    <property type="match status" value="1"/>
</dbReference>
<dbReference type="PROSITE" id="PS50043">
    <property type="entry name" value="HTH_LUXR_2"/>
    <property type="match status" value="1"/>
</dbReference>
<reference evidence="5 6" key="1">
    <citation type="submission" date="2019-10" db="EMBL/GenBank/DDBJ databases">
        <title>Actinomadura rubteroloni sp. nov. and Actinomadura macrotermitis sp. nov., isolated from the gut of fungus growing-termite Macrotermes natalensis.</title>
        <authorList>
            <person name="Benndorf R."/>
            <person name="Martin K."/>
            <person name="Kuefner M."/>
            <person name="De Beer W."/>
            <person name="Kaster A.-K."/>
            <person name="Vollmers J."/>
            <person name="Poulsen M."/>
            <person name="Beemelmanns C."/>
        </authorList>
    </citation>
    <scope>NUCLEOTIDE SEQUENCE [LARGE SCALE GENOMIC DNA]</scope>
    <source>
        <strain evidence="5 6">RB68</strain>
    </source>
</reference>
<evidence type="ECO:0000256" key="3">
    <source>
        <dbReference type="ARBA" id="ARBA00023163"/>
    </source>
</evidence>
<gene>
    <name evidence="5" type="primary">degU_4</name>
    <name evidence="5" type="ORF">ACRB68_31450</name>
</gene>
<dbReference type="InterPro" id="IPR000792">
    <property type="entry name" value="Tscrpt_reg_LuxR_C"/>
</dbReference>
<sequence length="104" mass="11386">MSSVGETVRTRSDSVSLPGSQAIWTEHVGRVHLLSTREVQVFTKLGEGYSNRLIARQFGIAERTVKTHVAQIMSKLGVDSRLQAGLVSVLHRLLNEGAIDDGCR</sequence>
<dbReference type="Gene3D" id="1.10.10.10">
    <property type="entry name" value="Winged helix-like DNA-binding domain superfamily/Winged helix DNA-binding domain"/>
    <property type="match status" value="1"/>
</dbReference>
<evidence type="ECO:0000256" key="1">
    <source>
        <dbReference type="ARBA" id="ARBA00023015"/>
    </source>
</evidence>
<evidence type="ECO:0000313" key="5">
    <source>
        <dbReference type="EMBL" id="MQY05081.1"/>
    </source>
</evidence>
<keyword evidence="3" id="KW-0804">Transcription</keyword>
<keyword evidence="1" id="KW-0805">Transcription regulation</keyword>
<dbReference type="OrthoDB" id="3630021at2"/>
<dbReference type="PANTHER" id="PTHR44688">
    <property type="entry name" value="DNA-BINDING TRANSCRIPTIONAL ACTIVATOR DEVR_DOSR"/>
    <property type="match status" value="1"/>
</dbReference>
<dbReference type="InterPro" id="IPR036388">
    <property type="entry name" value="WH-like_DNA-bd_sf"/>
</dbReference>
<keyword evidence="6" id="KW-1185">Reference proteome</keyword>
<accession>A0A7K0BV78</accession>
<evidence type="ECO:0000313" key="6">
    <source>
        <dbReference type="Proteomes" id="UP000487268"/>
    </source>
</evidence>
<feature type="domain" description="HTH luxR-type" evidence="4">
    <location>
        <begin position="27"/>
        <end position="92"/>
    </location>
</feature>
<dbReference type="AlphaFoldDB" id="A0A7K0BV78"/>
<proteinExistence type="predicted"/>
<dbReference type="SUPFAM" id="SSF46894">
    <property type="entry name" value="C-terminal effector domain of the bipartite response regulators"/>
    <property type="match status" value="1"/>
</dbReference>
<dbReference type="PRINTS" id="PR00038">
    <property type="entry name" value="HTHLUXR"/>
</dbReference>
<dbReference type="Proteomes" id="UP000487268">
    <property type="component" value="Unassembled WGS sequence"/>
</dbReference>
<dbReference type="InterPro" id="IPR016032">
    <property type="entry name" value="Sig_transdc_resp-reg_C-effctor"/>
</dbReference>
<dbReference type="PANTHER" id="PTHR44688:SF16">
    <property type="entry name" value="DNA-BINDING TRANSCRIPTIONAL ACTIVATOR DEVR_DOSR"/>
    <property type="match status" value="1"/>
</dbReference>
<keyword evidence="2" id="KW-0238">DNA-binding</keyword>
<dbReference type="EMBL" id="WEGH01000002">
    <property type="protein sequence ID" value="MQY05081.1"/>
    <property type="molecule type" value="Genomic_DNA"/>
</dbReference>
<dbReference type="CDD" id="cd06170">
    <property type="entry name" value="LuxR_C_like"/>
    <property type="match status" value="1"/>
</dbReference>
<protein>
    <submittedName>
        <fullName evidence="5">Transcriptional regulatory protein DegU</fullName>
    </submittedName>
</protein>
<dbReference type="Pfam" id="PF00196">
    <property type="entry name" value="GerE"/>
    <property type="match status" value="1"/>
</dbReference>